<name>A0A382Q119_9ZZZZ</name>
<sequence>MINCYLKVDPFQDKSNKKIKMFKEKDKLEALSARLMSIEDAAVLMKIKKGTLQNWLSKGYKFKRVKVGGRTFIDGLELEAYLQAALTGR</sequence>
<organism evidence="2">
    <name type="scientific">marine metagenome</name>
    <dbReference type="NCBI Taxonomy" id="408172"/>
    <lineage>
        <taxon>unclassified sequences</taxon>
        <taxon>metagenomes</taxon>
        <taxon>ecological metagenomes</taxon>
    </lineage>
</organism>
<dbReference type="InterPro" id="IPR041657">
    <property type="entry name" value="HTH_17"/>
</dbReference>
<dbReference type="EMBL" id="UINC01111204">
    <property type="protein sequence ID" value="SVC79249.1"/>
    <property type="molecule type" value="Genomic_DNA"/>
</dbReference>
<evidence type="ECO:0000259" key="1">
    <source>
        <dbReference type="Pfam" id="PF12728"/>
    </source>
</evidence>
<evidence type="ECO:0000313" key="2">
    <source>
        <dbReference type="EMBL" id="SVC79249.1"/>
    </source>
</evidence>
<proteinExistence type="predicted"/>
<reference evidence="2" key="1">
    <citation type="submission" date="2018-05" db="EMBL/GenBank/DDBJ databases">
        <authorList>
            <person name="Lanie J.A."/>
            <person name="Ng W.-L."/>
            <person name="Kazmierczak K.M."/>
            <person name="Andrzejewski T.M."/>
            <person name="Davidsen T.M."/>
            <person name="Wayne K.J."/>
            <person name="Tettelin H."/>
            <person name="Glass J.I."/>
            <person name="Rusch D."/>
            <person name="Podicherti R."/>
            <person name="Tsui H.-C.T."/>
            <person name="Winkler M.E."/>
        </authorList>
    </citation>
    <scope>NUCLEOTIDE SEQUENCE</scope>
</reference>
<dbReference type="AlphaFoldDB" id="A0A382Q119"/>
<feature type="domain" description="Helix-turn-helix" evidence="1">
    <location>
        <begin position="35"/>
        <end position="84"/>
    </location>
</feature>
<accession>A0A382Q119</accession>
<protein>
    <recommendedName>
        <fullName evidence="1">Helix-turn-helix domain-containing protein</fullName>
    </recommendedName>
</protein>
<gene>
    <name evidence="2" type="ORF">METZ01_LOCUS332103</name>
</gene>
<dbReference type="Pfam" id="PF12728">
    <property type="entry name" value="HTH_17"/>
    <property type="match status" value="1"/>
</dbReference>